<keyword evidence="1" id="KW-1133">Transmembrane helix</keyword>
<dbReference type="EMBL" id="JACHVU010000012">
    <property type="protein sequence ID" value="MBB2992842.1"/>
    <property type="molecule type" value="Genomic_DNA"/>
</dbReference>
<dbReference type="AlphaFoldDB" id="A0A839QI14"/>
<keyword evidence="3" id="KW-1185">Reference proteome</keyword>
<feature type="transmembrane region" description="Helical" evidence="1">
    <location>
        <begin position="41"/>
        <end position="63"/>
    </location>
</feature>
<dbReference type="Pfam" id="PF03596">
    <property type="entry name" value="Cad"/>
    <property type="match status" value="1"/>
</dbReference>
<keyword evidence="1" id="KW-0812">Transmembrane</keyword>
<comment type="caution">
    <text evidence="2">The sequence shown here is derived from an EMBL/GenBank/DDBJ whole genome shotgun (WGS) entry which is preliminary data.</text>
</comment>
<name>A0A839QI14_MYCIR</name>
<proteinExistence type="predicted"/>
<feature type="transmembrane region" description="Helical" evidence="1">
    <location>
        <begin position="169"/>
        <end position="193"/>
    </location>
</feature>
<dbReference type="InterPro" id="IPR004676">
    <property type="entry name" value="Cd-R_transporter"/>
</dbReference>
<evidence type="ECO:0000313" key="3">
    <source>
        <dbReference type="Proteomes" id="UP000550501"/>
    </source>
</evidence>
<accession>A0A839QI14</accession>
<evidence type="ECO:0000256" key="1">
    <source>
        <dbReference type="SAM" id="Phobius"/>
    </source>
</evidence>
<keyword evidence="1" id="KW-0472">Membrane</keyword>
<dbReference type="Proteomes" id="UP000550501">
    <property type="component" value="Unassembled WGS sequence"/>
</dbReference>
<feature type="transmembrane region" description="Helical" evidence="1">
    <location>
        <begin position="6"/>
        <end position="29"/>
    </location>
</feature>
<feature type="transmembrane region" description="Helical" evidence="1">
    <location>
        <begin position="143"/>
        <end position="163"/>
    </location>
</feature>
<gene>
    <name evidence="2" type="ORF">FHR72_004347</name>
</gene>
<reference evidence="2 3" key="1">
    <citation type="submission" date="2020-08" db="EMBL/GenBank/DDBJ databases">
        <title>The Agave Microbiome: Exploring the role of microbial communities in plant adaptations to desert environments.</title>
        <authorList>
            <person name="Partida-Martinez L.P."/>
        </authorList>
    </citation>
    <scope>NUCLEOTIDE SEQUENCE [LARGE SCALE GENOMIC DNA]</scope>
    <source>
        <strain evidence="2 3">AT2.18</strain>
    </source>
</reference>
<evidence type="ECO:0000313" key="2">
    <source>
        <dbReference type="EMBL" id="MBB2992842.1"/>
    </source>
</evidence>
<sequence>MDWTVAGRAVAMFAVTNVDDLLVLAVFFGQAARSRSAAWRIAAGQYIGFTAIVAVAVLGALGAELLPEAAIPYLGLLPLILGVRAAWEVWRRRGSTDADLDDVEGASPAGMLQVAAVTFANGGDNIGVYVPVFAVSGAEEIPVYAVVFLVGVALWCAVGWFLATRRPVAAVLVSWGHIVLPVVLIGLGVAILAEGGAFGL</sequence>
<organism evidence="2 3">
    <name type="scientific">Mycolicibacterium iranicum</name>
    <name type="common">Mycobacterium iranicum</name>
    <dbReference type="NCBI Taxonomy" id="912594"/>
    <lineage>
        <taxon>Bacteria</taxon>
        <taxon>Bacillati</taxon>
        <taxon>Actinomycetota</taxon>
        <taxon>Actinomycetes</taxon>
        <taxon>Mycobacteriales</taxon>
        <taxon>Mycobacteriaceae</taxon>
        <taxon>Mycolicibacterium</taxon>
    </lineage>
</organism>
<protein>
    <submittedName>
        <fullName evidence="2">Cadmium resistance protein CadD (Predicted permease)</fullName>
    </submittedName>
</protein>